<feature type="chain" id="PRO_5046610072" evidence="1">
    <location>
        <begin position="25"/>
        <end position="96"/>
    </location>
</feature>
<protein>
    <submittedName>
        <fullName evidence="2">Uncharacterized protein</fullName>
    </submittedName>
</protein>
<evidence type="ECO:0000313" key="2">
    <source>
        <dbReference type="EMBL" id="CAK8697902.1"/>
    </source>
</evidence>
<keyword evidence="3" id="KW-1185">Reference proteome</keyword>
<evidence type="ECO:0000256" key="1">
    <source>
        <dbReference type="SAM" id="SignalP"/>
    </source>
</evidence>
<feature type="signal peptide" evidence="1">
    <location>
        <begin position="1"/>
        <end position="24"/>
    </location>
</feature>
<proteinExistence type="predicted"/>
<evidence type="ECO:0000313" key="3">
    <source>
        <dbReference type="Proteomes" id="UP001642483"/>
    </source>
</evidence>
<accession>A0ABP0H2A5</accession>
<sequence length="96" mass="11136">MRKLKALILLLIFLEITNIPTASAQFNQISPLLLLRLLEQRNNSNNNNNNNNNQGNNLRIDPRCRNGCPYNKECKIAPFSLRYECVCNKRIFQNCV</sequence>
<reference evidence="2 3" key="1">
    <citation type="submission" date="2024-02" db="EMBL/GenBank/DDBJ databases">
        <authorList>
            <person name="Daric V."/>
            <person name="Darras S."/>
        </authorList>
    </citation>
    <scope>NUCLEOTIDE SEQUENCE [LARGE SCALE GENOMIC DNA]</scope>
</reference>
<keyword evidence="1" id="KW-0732">Signal</keyword>
<name>A0ABP0H2A5_CLALP</name>
<comment type="caution">
    <text evidence="2">The sequence shown here is derived from an EMBL/GenBank/DDBJ whole genome shotgun (WGS) entry which is preliminary data.</text>
</comment>
<dbReference type="EMBL" id="CAWYQH010000174">
    <property type="protein sequence ID" value="CAK8697902.1"/>
    <property type="molecule type" value="Genomic_DNA"/>
</dbReference>
<organism evidence="2 3">
    <name type="scientific">Clavelina lepadiformis</name>
    <name type="common">Light-bulb sea squirt</name>
    <name type="synonym">Ascidia lepadiformis</name>
    <dbReference type="NCBI Taxonomy" id="159417"/>
    <lineage>
        <taxon>Eukaryota</taxon>
        <taxon>Metazoa</taxon>
        <taxon>Chordata</taxon>
        <taxon>Tunicata</taxon>
        <taxon>Ascidiacea</taxon>
        <taxon>Aplousobranchia</taxon>
        <taxon>Clavelinidae</taxon>
        <taxon>Clavelina</taxon>
    </lineage>
</organism>
<dbReference type="Proteomes" id="UP001642483">
    <property type="component" value="Unassembled WGS sequence"/>
</dbReference>
<gene>
    <name evidence="2" type="ORF">CVLEPA_LOCUS31386</name>
</gene>